<name>V9DS32_PHYNI</name>
<evidence type="ECO:0000313" key="2">
    <source>
        <dbReference type="Proteomes" id="UP000018721"/>
    </source>
</evidence>
<protein>
    <submittedName>
        <fullName evidence="1">Uncharacterized protein</fullName>
    </submittedName>
</protein>
<feature type="non-terminal residue" evidence="1">
    <location>
        <position position="1"/>
    </location>
</feature>
<dbReference type="Proteomes" id="UP000018721">
    <property type="component" value="Unassembled WGS sequence"/>
</dbReference>
<organism evidence="1 2">
    <name type="scientific">Phytophthora nicotianae P1569</name>
    <dbReference type="NCBI Taxonomy" id="1317065"/>
    <lineage>
        <taxon>Eukaryota</taxon>
        <taxon>Sar</taxon>
        <taxon>Stramenopiles</taxon>
        <taxon>Oomycota</taxon>
        <taxon>Peronosporomycetes</taxon>
        <taxon>Peronosporales</taxon>
        <taxon>Peronosporaceae</taxon>
        <taxon>Phytophthora</taxon>
    </lineage>
</organism>
<reference evidence="1 2" key="1">
    <citation type="submission" date="2013-11" db="EMBL/GenBank/DDBJ databases">
        <title>The Genome Sequence of Phytophthora parasitica P1569.</title>
        <authorList>
            <consortium name="The Broad Institute Genomics Platform"/>
            <person name="Russ C."/>
            <person name="Tyler B."/>
            <person name="Panabieres F."/>
            <person name="Shan W."/>
            <person name="Tripathy S."/>
            <person name="Grunwald N."/>
            <person name="Machado M."/>
            <person name="Johnson C.S."/>
            <person name="Arredondo F."/>
            <person name="Hong C."/>
            <person name="Coffey M."/>
            <person name="Young S.K."/>
            <person name="Zeng Q."/>
            <person name="Gargeya S."/>
            <person name="Fitzgerald M."/>
            <person name="Abouelleil A."/>
            <person name="Alvarado L."/>
            <person name="Chapman S.B."/>
            <person name="Gainer-Dewar J."/>
            <person name="Goldberg J."/>
            <person name="Griggs A."/>
            <person name="Gujja S."/>
            <person name="Hansen M."/>
            <person name="Howarth C."/>
            <person name="Imamovic A."/>
            <person name="Ireland A."/>
            <person name="Larimer J."/>
            <person name="McCowan C."/>
            <person name="Murphy C."/>
            <person name="Pearson M."/>
            <person name="Poon T.W."/>
            <person name="Priest M."/>
            <person name="Roberts A."/>
            <person name="Saif S."/>
            <person name="Shea T."/>
            <person name="Sykes S."/>
            <person name="Wortman J."/>
            <person name="Nusbaum C."/>
            <person name="Birren B."/>
        </authorList>
    </citation>
    <scope>NUCLEOTIDE SEQUENCE [LARGE SCALE GENOMIC DNA]</scope>
    <source>
        <strain evidence="1 2">P1569</strain>
    </source>
</reference>
<sequence>AALESSALNSDALRQLSLSSNGPPIAGDADHIFEQPYGPVQSGGDYPGLKDSYYGSSAAIRKVEETPLVLFLIFFR</sequence>
<dbReference type="AlphaFoldDB" id="V9DS32"/>
<dbReference type="HOGENOM" id="CLU_2662065_0_0_1"/>
<evidence type="ECO:0000313" key="1">
    <source>
        <dbReference type="EMBL" id="ETI29704.1"/>
    </source>
</evidence>
<proteinExistence type="predicted"/>
<accession>V9DS32</accession>
<dbReference type="EMBL" id="ANIZ01004908">
    <property type="protein sequence ID" value="ETI29704.1"/>
    <property type="molecule type" value="Genomic_DNA"/>
</dbReference>
<comment type="caution">
    <text evidence="1">The sequence shown here is derived from an EMBL/GenBank/DDBJ whole genome shotgun (WGS) entry which is preliminary data.</text>
</comment>
<gene>
    <name evidence="1" type="ORF">F443_23181</name>
</gene>
<keyword evidence="2" id="KW-1185">Reference proteome</keyword>